<accession>A0AAD7MSA1</accession>
<feature type="region of interest" description="Disordered" evidence="1">
    <location>
        <begin position="351"/>
        <end position="389"/>
    </location>
</feature>
<feature type="region of interest" description="Disordered" evidence="1">
    <location>
        <begin position="278"/>
        <end position="305"/>
    </location>
</feature>
<keyword evidence="2" id="KW-0812">Transmembrane</keyword>
<dbReference type="Gene3D" id="2.60.120.260">
    <property type="entry name" value="Galactose-binding domain-like"/>
    <property type="match status" value="2"/>
</dbReference>
<dbReference type="EMBL" id="JARJLG010000204">
    <property type="protein sequence ID" value="KAJ7728576.1"/>
    <property type="molecule type" value="Genomic_DNA"/>
</dbReference>
<feature type="compositionally biased region" description="Polar residues" evidence="1">
    <location>
        <begin position="288"/>
        <end position="299"/>
    </location>
</feature>
<organism evidence="3 4">
    <name type="scientific">Mycena maculata</name>
    <dbReference type="NCBI Taxonomy" id="230809"/>
    <lineage>
        <taxon>Eukaryota</taxon>
        <taxon>Fungi</taxon>
        <taxon>Dikarya</taxon>
        <taxon>Basidiomycota</taxon>
        <taxon>Agaricomycotina</taxon>
        <taxon>Agaricomycetes</taxon>
        <taxon>Agaricomycetidae</taxon>
        <taxon>Agaricales</taxon>
        <taxon>Marasmiineae</taxon>
        <taxon>Mycenaceae</taxon>
        <taxon>Mycena</taxon>
    </lineage>
</organism>
<protein>
    <submittedName>
        <fullName evidence="3">Uncharacterized protein</fullName>
    </submittedName>
</protein>
<feature type="transmembrane region" description="Helical" evidence="2">
    <location>
        <begin position="315"/>
        <end position="340"/>
    </location>
</feature>
<keyword evidence="2" id="KW-1133">Transmembrane helix</keyword>
<comment type="caution">
    <text evidence="3">The sequence shown here is derived from an EMBL/GenBank/DDBJ whole genome shotgun (WGS) entry which is preliminary data.</text>
</comment>
<dbReference type="AlphaFoldDB" id="A0AAD7MSA1"/>
<proteinExistence type="predicted"/>
<evidence type="ECO:0000313" key="4">
    <source>
        <dbReference type="Proteomes" id="UP001215280"/>
    </source>
</evidence>
<dbReference type="Proteomes" id="UP001215280">
    <property type="component" value="Unassembled WGS sequence"/>
</dbReference>
<evidence type="ECO:0000313" key="3">
    <source>
        <dbReference type="EMBL" id="KAJ7728576.1"/>
    </source>
</evidence>
<name>A0AAD7MSA1_9AGAR</name>
<evidence type="ECO:0000256" key="1">
    <source>
        <dbReference type="SAM" id="MobiDB-lite"/>
    </source>
</evidence>
<evidence type="ECO:0000256" key="2">
    <source>
        <dbReference type="SAM" id="Phobius"/>
    </source>
</evidence>
<gene>
    <name evidence="3" type="ORF">DFH07DRAFT_221824</name>
</gene>
<keyword evidence="4" id="KW-1185">Reference proteome</keyword>
<sequence length="389" mass="40850">MNVIVDDHNALIQYTPSAPPANDTSNGWATGGVQTEFMETTSFSVTPGDTAKFTFTGSSVTVFGTLGLPPNPGSASSMLFSIDQGTPSAFIAPDIDSITHHELFWTSGPLAEGSHTLVITQNTAILQIYLDYFLYTTSSIEGKTVFIDDSDAPVQYLGDWVPQSNEGYFQHTAHLCETPGCSASLAFEGTSVTLQGQLSSEPGCNVSVIIDGGPAVFFLTPPPTPPSVITSSPFNNLLFNTSSPLLPGNHTITFTTLNAEPFYVDYFLVGNDPSLAGAASTTSGSSLPQSVPTSTQAAANPNLPSPMHSAATSTVIAAAVGGALGSLVLLLLLLSGAFILRRRSRRRRLPPPAYASVDPFLRSTSDPDGVGTEPSPPAYKKYIPPTDIP</sequence>
<feature type="compositionally biased region" description="Low complexity" evidence="1">
    <location>
        <begin position="278"/>
        <end position="287"/>
    </location>
</feature>
<reference evidence="3" key="1">
    <citation type="submission" date="2023-03" db="EMBL/GenBank/DDBJ databases">
        <title>Massive genome expansion in bonnet fungi (Mycena s.s.) driven by repeated elements and novel gene families across ecological guilds.</title>
        <authorList>
            <consortium name="Lawrence Berkeley National Laboratory"/>
            <person name="Harder C.B."/>
            <person name="Miyauchi S."/>
            <person name="Viragh M."/>
            <person name="Kuo A."/>
            <person name="Thoen E."/>
            <person name="Andreopoulos B."/>
            <person name="Lu D."/>
            <person name="Skrede I."/>
            <person name="Drula E."/>
            <person name="Henrissat B."/>
            <person name="Morin E."/>
            <person name="Kohler A."/>
            <person name="Barry K."/>
            <person name="LaButti K."/>
            <person name="Morin E."/>
            <person name="Salamov A."/>
            <person name="Lipzen A."/>
            <person name="Mereny Z."/>
            <person name="Hegedus B."/>
            <person name="Baldrian P."/>
            <person name="Stursova M."/>
            <person name="Weitz H."/>
            <person name="Taylor A."/>
            <person name="Grigoriev I.V."/>
            <person name="Nagy L.G."/>
            <person name="Martin F."/>
            <person name="Kauserud H."/>
        </authorList>
    </citation>
    <scope>NUCLEOTIDE SEQUENCE</scope>
    <source>
        <strain evidence="3">CBHHK188m</strain>
    </source>
</reference>
<keyword evidence="2" id="KW-0472">Membrane</keyword>